<evidence type="ECO:0000313" key="2">
    <source>
        <dbReference type="EMBL" id="KAF5828360.1"/>
    </source>
</evidence>
<keyword evidence="3" id="KW-1185">Reference proteome</keyword>
<feature type="region of interest" description="Disordered" evidence="1">
    <location>
        <begin position="35"/>
        <end position="129"/>
    </location>
</feature>
<name>A0ABQ7G182_DUNSA</name>
<organism evidence="2 3">
    <name type="scientific">Dunaliella salina</name>
    <name type="common">Green alga</name>
    <name type="synonym">Protococcus salinus</name>
    <dbReference type="NCBI Taxonomy" id="3046"/>
    <lineage>
        <taxon>Eukaryota</taxon>
        <taxon>Viridiplantae</taxon>
        <taxon>Chlorophyta</taxon>
        <taxon>core chlorophytes</taxon>
        <taxon>Chlorophyceae</taxon>
        <taxon>CS clade</taxon>
        <taxon>Chlamydomonadales</taxon>
        <taxon>Dunaliellaceae</taxon>
        <taxon>Dunaliella</taxon>
    </lineage>
</organism>
<feature type="compositionally biased region" description="Basic and acidic residues" evidence="1">
    <location>
        <begin position="315"/>
        <end position="326"/>
    </location>
</feature>
<comment type="caution">
    <text evidence="2">The sequence shown here is derived from an EMBL/GenBank/DDBJ whole genome shotgun (WGS) entry which is preliminary data.</text>
</comment>
<feature type="compositionally biased region" description="Basic and acidic residues" evidence="1">
    <location>
        <begin position="35"/>
        <end position="50"/>
    </location>
</feature>
<accession>A0ABQ7G182</accession>
<feature type="region of interest" description="Disordered" evidence="1">
    <location>
        <begin position="454"/>
        <end position="496"/>
    </location>
</feature>
<feature type="compositionally biased region" description="Polar residues" evidence="1">
    <location>
        <begin position="289"/>
        <end position="298"/>
    </location>
</feature>
<dbReference type="EMBL" id="MU070316">
    <property type="protein sequence ID" value="KAF5828360.1"/>
    <property type="molecule type" value="Genomic_DNA"/>
</dbReference>
<protein>
    <submittedName>
        <fullName evidence="2">Uncharacterized protein</fullName>
    </submittedName>
</protein>
<sequence>MLSWLWKERTRNEPSNMDLADLVKVLVKRNEGGDARQHLDLGDHDHDHETSMQLPPRPPDLPPNPPATSASPESPRPATAEVTLASQAFAPSGNNTAAGSNEPAERRTPTTQGKLSPHAGFSLHAPKLHDSGHLKTTHQVERALHKARSQNLEKLDDSPFAPSLPGSRPLLSLLKSASLSGKLSGRLSASGDLAMPRTSAHQLFGKVGSLSGKLSDRPGASSNMATPCAAPDSRSPTLLPEEAHVALEQAAQHTGTMLPQVVVRPEHAKKKSNPFEALIDSARSLTSVANNSLGNSPPSDGRASGISPVPTGTLERQKLEPHDLEAGRGSGRVADPGLTSPNASPYPPGGSPQHAPTFIGASPASCGRDHGARQAELAASPATPPQQHQQHGEDRADIVVAAGSRVAAVLAKQQAEDKEIEVQQLRELRSLFGVYGVPNSLKASALPPIAKQRLQQLTQAQQQQQQQQGSAAGTSSSTTDAASSRSKEHSSSVHDPAQQFMQEEVVNPSSVSLSLPSPLSLRTDSQGASEVITRAHDVTAQAHNQGGSFADYMALVEGLAQLTMSCMHSLEEVQAASRTCQRTIRFIQSKAKAAKSGTYE</sequence>
<feature type="compositionally biased region" description="Low complexity" evidence="1">
    <location>
        <begin position="454"/>
        <end position="484"/>
    </location>
</feature>
<feature type="region of interest" description="Disordered" evidence="1">
    <location>
        <begin position="289"/>
        <end position="394"/>
    </location>
</feature>
<evidence type="ECO:0000256" key="1">
    <source>
        <dbReference type="SAM" id="MobiDB-lite"/>
    </source>
</evidence>
<feature type="region of interest" description="Disordered" evidence="1">
    <location>
        <begin position="214"/>
        <end position="236"/>
    </location>
</feature>
<gene>
    <name evidence="2" type="ORF">DUNSADRAFT_17743</name>
</gene>
<feature type="compositionally biased region" description="Pro residues" evidence="1">
    <location>
        <begin position="55"/>
        <end position="66"/>
    </location>
</feature>
<dbReference type="Proteomes" id="UP000815325">
    <property type="component" value="Unassembled WGS sequence"/>
</dbReference>
<proteinExistence type="predicted"/>
<evidence type="ECO:0000313" key="3">
    <source>
        <dbReference type="Proteomes" id="UP000815325"/>
    </source>
</evidence>
<reference evidence="2" key="1">
    <citation type="submission" date="2017-08" db="EMBL/GenBank/DDBJ databases">
        <authorList>
            <person name="Polle J.E."/>
            <person name="Barry K."/>
            <person name="Cushman J."/>
            <person name="Schmutz J."/>
            <person name="Tran D."/>
            <person name="Hathwaick L.T."/>
            <person name="Yim W.C."/>
            <person name="Jenkins J."/>
            <person name="Mckie-Krisberg Z.M."/>
            <person name="Prochnik S."/>
            <person name="Lindquist E."/>
            <person name="Dockter R.B."/>
            <person name="Adam C."/>
            <person name="Molina H."/>
            <person name="Bunkerborg J."/>
            <person name="Jin E."/>
            <person name="Buchheim M."/>
            <person name="Magnuson J."/>
        </authorList>
    </citation>
    <scope>NUCLEOTIDE SEQUENCE</scope>
    <source>
        <strain evidence="2">CCAP 19/18</strain>
    </source>
</reference>